<dbReference type="EMBL" id="JAFEUM010000002">
    <property type="protein sequence ID" value="MBM7035838.1"/>
    <property type="molecule type" value="Genomic_DNA"/>
</dbReference>
<evidence type="ECO:0000313" key="1">
    <source>
        <dbReference type="EMBL" id="MBM7035838.1"/>
    </source>
</evidence>
<keyword evidence="2" id="KW-1185">Reference proteome</keyword>
<proteinExistence type="predicted"/>
<accession>A0ABS2HE24</accession>
<gene>
    <name evidence="1" type="ORF">JQC93_05405</name>
</gene>
<keyword evidence="1" id="KW-0675">Receptor</keyword>
<name>A0ABS2HE24_9VIBR</name>
<sequence length="281" mass="30881">MTATLPSAAFAEGFELPIWKSDAEALGYVLPEAFGISIGYMHVEQGINVDSISFDGLKFLGRPLPEDLIGITTKDSFQKSDVLTLRADMWLFPFLNFYAIGGKIKGYTQTTIDVAIDIPILKPEINDLPFKLDLDGNMYGGGIVLAGGHGNWFTLVDASFTKTNLTVIDGGIDSFVATPRVGYDFTNHGTPIRAWIGAQYQDIQQSLSGNISDLDLPSELANLIDLVNTDEEGRFNVEQSLATDWSPVAGFQYTFNKTFNVIGEFSFGERQSVFVTLDTRF</sequence>
<protein>
    <submittedName>
        <fullName evidence="1">TonB-dependent receptor</fullName>
    </submittedName>
</protein>
<comment type="caution">
    <text evidence="1">The sequence shown here is derived from an EMBL/GenBank/DDBJ whole genome shotgun (WGS) entry which is preliminary data.</text>
</comment>
<reference evidence="1 2" key="1">
    <citation type="submission" date="2021-02" db="EMBL/GenBank/DDBJ databases">
        <authorList>
            <person name="Park J.-S."/>
        </authorList>
    </citation>
    <scope>NUCLEOTIDE SEQUENCE [LARGE SCALE GENOMIC DNA]</scope>
    <source>
        <strain evidence="1 2">188UL20-2</strain>
    </source>
</reference>
<dbReference type="Proteomes" id="UP000809621">
    <property type="component" value="Unassembled WGS sequence"/>
</dbReference>
<evidence type="ECO:0000313" key="2">
    <source>
        <dbReference type="Proteomes" id="UP000809621"/>
    </source>
</evidence>
<dbReference type="SUPFAM" id="SSF56935">
    <property type="entry name" value="Porins"/>
    <property type="match status" value="1"/>
</dbReference>
<organism evidence="1 2">
    <name type="scientific">Vibrio ulleungensis</name>
    <dbReference type="NCBI Taxonomy" id="2807619"/>
    <lineage>
        <taxon>Bacteria</taxon>
        <taxon>Pseudomonadati</taxon>
        <taxon>Pseudomonadota</taxon>
        <taxon>Gammaproteobacteria</taxon>
        <taxon>Vibrionales</taxon>
        <taxon>Vibrionaceae</taxon>
        <taxon>Vibrio</taxon>
    </lineage>
</organism>